<dbReference type="STRING" id="1206085.SAMN05443575_1564"/>
<dbReference type="RefSeq" id="WP_073388271.1">
    <property type="nucleotide sequence ID" value="NZ_FQVU01000002.1"/>
</dbReference>
<name>A0A1M5HM03_9ACTN</name>
<reference evidence="2 3" key="1">
    <citation type="submission" date="2016-11" db="EMBL/GenBank/DDBJ databases">
        <authorList>
            <person name="Jaros S."/>
            <person name="Januszkiewicz K."/>
            <person name="Wedrychowicz H."/>
        </authorList>
    </citation>
    <scope>NUCLEOTIDE SEQUENCE [LARGE SCALE GENOMIC DNA]</scope>
    <source>
        <strain evidence="2 3">DSM 45627</strain>
    </source>
</reference>
<feature type="region of interest" description="Disordered" evidence="1">
    <location>
        <begin position="200"/>
        <end position="225"/>
    </location>
</feature>
<organism evidence="2 3">
    <name type="scientific">Jatrophihabitans endophyticus</name>
    <dbReference type="NCBI Taxonomy" id="1206085"/>
    <lineage>
        <taxon>Bacteria</taxon>
        <taxon>Bacillati</taxon>
        <taxon>Actinomycetota</taxon>
        <taxon>Actinomycetes</taxon>
        <taxon>Jatrophihabitantales</taxon>
        <taxon>Jatrophihabitantaceae</taxon>
        <taxon>Jatrophihabitans</taxon>
    </lineage>
</organism>
<gene>
    <name evidence="2" type="ORF">SAMN05443575_1564</name>
</gene>
<evidence type="ECO:0000313" key="2">
    <source>
        <dbReference type="EMBL" id="SHG16960.1"/>
    </source>
</evidence>
<keyword evidence="3" id="KW-1185">Reference proteome</keyword>
<protein>
    <submittedName>
        <fullName evidence="2">Uncharacterized protein</fullName>
    </submittedName>
</protein>
<dbReference type="EMBL" id="FQVU01000002">
    <property type="protein sequence ID" value="SHG16960.1"/>
    <property type="molecule type" value="Genomic_DNA"/>
</dbReference>
<feature type="compositionally biased region" description="Basic and acidic residues" evidence="1">
    <location>
        <begin position="201"/>
        <end position="213"/>
    </location>
</feature>
<dbReference type="Proteomes" id="UP000186132">
    <property type="component" value="Unassembled WGS sequence"/>
</dbReference>
<sequence length="225" mass="24973">MTTMRTLRMPRLPVDATGLPPEELSTPVSADLSDWGITPTGIRHEAVTPISSWELLLHHVTIVLREQGQRSAPTAREHPAAIAARDLSRWLLATKADVVASVGLAESSLAYWRNVPTAEVKPNKAGLLLRLHAIIGLLVAQYGDQTVRAWLQDSTRRDARGTGDAYVTAVERDGYAWLRRAKPAPRRTFTDADWESAAQAWREDEPEQLHREVNWPGRSLAPEAP</sequence>
<evidence type="ECO:0000313" key="3">
    <source>
        <dbReference type="Proteomes" id="UP000186132"/>
    </source>
</evidence>
<feature type="region of interest" description="Disordered" evidence="1">
    <location>
        <begin position="1"/>
        <end position="25"/>
    </location>
</feature>
<evidence type="ECO:0000256" key="1">
    <source>
        <dbReference type="SAM" id="MobiDB-lite"/>
    </source>
</evidence>
<proteinExistence type="predicted"/>
<dbReference type="AlphaFoldDB" id="A0A1M5HM03"/>
<accession>A0A1M5HM03</accession>